<comment type="subcellular location">
    <subcellularLocation>
        <location evidence="6">Cell inner membrane</location>
        <topology evidence="6">Multi-pass membrane protein</topology>
    </subcellularLocation>
    <subcellularLocation>
        <location evidence="1">Cell membrane</location>
        <topology evidence="1">Multi-pass membrane protein</topology>
    </subcellularLocation>
</comment>
<reference evidence="8 9" key="1">
    <citation type="submission" date="2020-01" db="EMBL/GenBank/DDBJ databases">
        <authorList>
            <person name="Chen J."/>
            <person name="Zhu S."/>
            <person name="Yang J."/>
        </authorList>
    </citation>
    <scope>NUCLEOTIDE SEQUENCE [LARGE SCALE GENOMIC DNA]</scope>
    <source>
        <strain evidence="8 9">345S023</strain>
    </source>
</reference>
<evidence type="ECO:0000256" key="6">
    <source>
        <dbReference type="RuleBase" id="RU369037"/>
    </source>
</evidence>
<evidence type="ECO:0000256" key="2">
    <source>
        <dbReference type="ARBA" id="ARBA00022475"/>
    </source>
</evidence>
<keyword evidence="3 6" id="KW-0812">Transmembrane</keyword>
<dbReference type="GO" id="GO:0005886">
    <property type="term" value="C:plasma membrane"/>
    <property type="evidence" value="ECO:0007669"/>
    <property type="project" value="UniProtKB-SubCell"/>
</dbReference>
<dbReference type="EMBL" id="JAAAWN010000025">
    <property type="protein sequence ID" value="NDV92629.1"/>
    <property type="molecule type" value="Genomic_DNA"/>
</dbReference>
<feature type="domain" description="Copper resistance protein D" evidence="7">
    <location>
        <begin position="202"/>
        <end position="300"/>
    </location>
</feature>
<sequence>MLPEWWTVSLVFVKLLVYLGMMGIMGSCAILLLLKDSKRGVAVNAHQSWQLITLSYAFRLSIVGFFSSVAGFFLQTGYMAEQGLTGMFSPFMMEMIWRSQVGTIATIRAVIFVLFGLLAWFLLQKLKRGDGLVSFKVLLGSSVIFLLPLALTFSLTGHASQFVTFGEIQIVIHSLIGLTWVGSLYPLITACKLLNHSDLALIMKRYGNIAIVFVFILVTVGVVMLIQLLDSPSELFFSEYGLAFLSKLFAVALILTLAAGHKLFWVPRLAYDKNVCGKLRKSINFELIIGLIILSLTALLTSALSPNL</sequence>
<keyword evidence="2 6" id="KW-1003">Cell membrane</keyword>
<evidence type="ECO:0000259" key="7">
    <source>
        <dbReference type="Pfam" id="PF05425"/>
    </source>
</evidence>
<dbReference type="PANTHER" id="PTHR34820:SF4">
    <property type="entry name" value="INNER MEMBRANE PROTEIN YEBZ"/>
    <property type="match status" value="1"/>
</dbReference>
<feature type="transmembrane region" description="Helical" evidence="6">
    <location>
        <begin position="100"/>
        <end position="123"/>
    </location>
</feature>
<protein>
    <recommendedName>
        <fullName evidence="6">Copper resistance protein D</fullName>
    </recommendedName>
</protein>
<organism evidence="8 9">
    <name type="scientific">Alteromonas profundi</name>
    <dbReference type="NCBI Taxonomy" id="2696062"/>
    <lineage>
        <taxon>Bacteria</taxon>
        <taxon>Pseudomonadati</taxon>
        <taxon>Pseudomonadota</taxon>
        <taxon>Gammaproteobacteria</taxon>
        <taxon>Alteromonadales</taxon>
        <taxon>Alteromonadaceae</taxon>
        <taxon>Alteromonas/Salinimonas group</taxon>
        <taxon>Alteromonas</taxon>
    </lineage>
</organism>
<dbReference type="RefSeq" id="WP_163087522.1">
    <property type="nucleotide sequence ID" value="NZ_JAAAWN010000025.1"/>
</dbReference>
<feature type="transmembrane region" description="Helical" evidence="6">
    <location>
        <begin position="15"/>
        <end position="35"/>
    </location>
</feature>
<dbReference type="GO" id="GO:0046688">
    <property type="term" value="P:response to copper ion"/>
    <property type="evidence" value="ECO:0007669"/>
    <property type="project" value="UniProtKB-UniRule"/>
</dbReference>
<comment type="similarity">
    <text evidence="6">Belongs to the CopD family.</text>
</comment>
<comment type="caution">
    <text evidence="8">The sequence shown here is derived from an EMBL/GenBank/DDBJ whole genome shotgun (WGS) entry which is preliminary data.</text>
</comment>
<evidence type="ECO:0000313" key="8">
    <source>
        <dbReference type="EMBL" id="NDV92629.1"/>
    </source>
</evidence>
<keyword evidence="9" id="KW-1185">Reference proteome</keyword>
<evidence type="ECO:0000256" key="1">
    <source>
        <dbReference type="ARBA" id="ARBA00004651"/>
    </source>
</evidence>
<keyword evidence="5 6" id="KW-0472">Membrane</keyword>
<name>A0A7X5LPC7_9ALTE</name>
<dbReference type="Proteomes" id="UP000470213">
    <property type="component" value="Unassembled WGS sequence"/>
</dbReference>
<evidence type="ECO:0000256" key="4">
    <source>
        <dbReference type="ARBA" id="ARBA00022989"/>
    </source>
</evidence>
<dbReference type="PANTHER" id="PTHR34820">
    <property type="entry name" value="INNER MEMBRANE PROTEIN YEBZ"/>
    <property type="match status" value="1"/>
</dbReference>
<evidence type="ECO:0000313" key="9">
    <source>
        <dbReference type="Proteomes" id="UP000470213"/>
    </source>
</evidence>
<dbReference type="GO" id="GO:0006825">
    <property type="term" value="P:copper ion transport"/>
    <property type="evidence" value="ECO:0007669"/>
    <property type="project" value="InterPro"/>
</dbReference>
<keyword evidence="6" id="KW-0997">Cell inner membrane</keyword>
<comment type="function">
    <text evidence="6">Involved in copper resistance.</text>
</comment>
<proteinExistence type="inferred from homology"/>
<keyword evidence="6" id="KW-0186">Copper</keyword>
<dbReference type="InterPro" id="IPR008457">
    <property type="entry name" value="Cu-R_CopD_dom"/>
</dbReference>
<evidence type="ECO:0000256" key="5">
    <source>
        <dbReference type="ARBA" id="ARBA00023136"/>
    </source>
</evidence>
<dbReference type="Pfam" id="PF05425">
    <property type="entry name" value="CopD"/>
    <property type="match status" value="1"/>
</dbReference>
<feature type="transmembrane region" description="Helical" evidence="6">
    <location>
        <begin position="209"/>
        <end position="229"/>
    </location>
</feature>
<feature type="transmembrane region" description="Helical" evidence="6">
    <location>
        <begin position="285"/>
        <end position="305"/>
    </location>
</feature>
<dbReference type="AlphaFoldDB" id="A0A7X5LPC7"/>
<dbReference type="InterPro" id="IPR032694">
    <property type="entry name" value="CopC/D"/>
</dbReference>
<feature type="transmembrane region" description="Helical" evidence="6">
    <location>
        <begin position="241"/>
        <end position="264"/>
    </location>
</feature>
<feature type="transmembrane region" description="Helical" evidence="6">
    <location>
        <begin position="168"/>
        <end position="188"/>
    </location>
</feature>
<feature type="transmembrane region" description="Helical" evidence="6">
    <location>
        <begin position="135"/>
        <end position="156"/>
    </location>
</feature>
<gene>
    <name evidence="8" type="ORF">GTH32_15750</name>
</gene>
<evidence type="ECO:0000256" key="3">
    <source>
        <dbReference type="ARBA" id="ARBA00022692"/>
    </source>
</evidence>
<accession>A0A7X5LPC7</accession>
<keyword evidence="4 6" id="KW-1133">Transmembrane helix</keyword>
<feature type="transmembrane region" description="Helical" evidence="6">
    <location>
        <begin position="56"/>
        <end position="80"/>
    </location>
</feature>